<evidence type="ECO:0000313" key="2">
    <source>
        <dbReference type="EMBL" id="SJZ43458.1"/>
    </source>
</evidence>
<feature type="transmembrane region" description="Helical" evidence="1">
    <location>
        <begin position="72"/>
        <end position="93"/>
    </location>
</feature>
<keyword evidence="1" id="KW-0812">Transmembrane</keyword>
<evidence type="ECO:0000313" key="3">
    <source>
        <dbReference type="Proteomes" id="UP000190389"/>
    </source>
</evidence>
<protein>
    <submittedName>
        <fullName evidence="2">Uncharacterized protein</fullName>
    </submittedName>
</protein>
<feature type="transmembrane region" description="Helical" evidence="1">
    <location>
        <begin position="105"/>
        <end position="125"/>
    </location>
</feature>
<dbReference type="STRING" id="171291.SAMN02745154_00109"/>
<reference evidence="3" key="1">
    <citation type="submission" date="2017-02" db="EMBL/GenBank/DDBJ databases">
        <authorList>
            <person name="Varghese N."/>
            <person name="Submissions S."/>
        </authorList>
    </citation>
    <scope>NUCLEOTIDE SEQUENCE [LARGE SCALE GENOMIC DNA]</scope>
    <source>
        <strain evidence="3">ATCC 27862</strain>
    </source>
</reference>
<feature type="transmembrane region" description="Helical" evidence="1">
    <location>
        <begin position="137"/>
        <end position="160"/>
    </location>
</feature>
<gene>
    <name evidence="2" type="ORF">SAMN02745154_00109</name>
</gene>
<dbReference type="OrthoDB" id="401427at2"/>
<organism evidence="2 3">
    <name type="scientific">Mycoplasmopsis verecunda</name>
    <dbReference type="NCBI Taxonomy" id="171291"/>
    <lineage>
        <taxon>Bacteria</taxon>
        <taxon>Bacillati</taxon>
        <taxon>Mycoplasmatota</taxon>
        <taxon>Mycoplasmoidales</taxon>
        <taxon>Metamycoplasmataceae</taxon>
        <taxon>Mycoplasmopsis</taxon>
    </lineage>
</organism>
<dbReference type="NCBIfam" id="NF045937">
    <property type="entry name" value="MSC_0624_12TM"/>
    <property type="match status" value="1"/>
</dbReference>
<evidence type="ECO:0000256" key="1">
    <source>
        <dbReference type="SAM" id="Phobius"/>
    </source>
</evidence>
<feature type="transmembrane region" description="Helical" evidence="1">
    <location>
        <begin position="266"/>
        <end position="284"/>
    </location>
</feature>
<dbReference type="AlphaFoldDB" id="A0A1T4KM45"/>
<feature type="transmembrane region" description="Helical" evidence="1">
    <location>
        <begin position="172"/>
        <end position="200"/>
    </location>
</feature>
<feature type="transmembrane region" description="Helical" evidence="1">
    <location>
        <begin position="398"/>
        <end position="418"/>
    </location>
</feature>
<feature type="transmembrane region" description="Helical" evidence="1">
    <location>
        <begin position="304"/>
        <end position="324"/>
    </location>
</feature>
<proteinExistence type="predicted"/>
<dbReference type="Proteomes" id="UP000190389">
    <property type="component" value="Unassembled WGS sequence"/>
</dbReference>
<feature type="transmembrane region" description="Helical" evidence="1">
    <location>
        <begin position="336"/>
        <end position="355"/>
    </location>
</feature>
<keyword evidence="1" id="KW-0472">Membrane</keyword>
<feature type="transmembrane region" description="Helical" evidence="1">
    <location>
        <begin position="438"/>
        <end position="458"/>
    </location>
</feature>
<feature type="transmembrane region" description="Helical" evidence="1">
    <location>
        <begin position="12"/>
        <end position="33"/>
    </location>
</feature>
<keyword evidence="1" id="KW-1133">Transmembrane helix</keyword>
<name>A0A1T4KM45_9BACT</name>
<sequence length="478" mass="55441">MKKYLKQNTLFFWQNVFSYILLGILVLLTLFSLSNVLGWEIKNTGLETPKAFMPIDKFLDVSTPDLQGHNFIVIYNFVILLVPMILSVFWMYRNSTKTTLSFAKYLPWTISYLGISILSVILLFNNQITEENSINRILINTIPFTLLMLINIGFDIYYLLYVRKVYSITQTYTWNFIIANISKILLLISGCVLLLVFILGNTAESLFTSANLLKVWFRDLFVNNILIAILLLIVWSTLFTLYLVCKIANLFILNKDKKDVKALSKQYFSFSFWVLLIFTLWMFINVFMMKLNDGPLLDRKPAHVLWATTLVIAFVLLIPIYFILKNPTIKNFNKATRGFGLIIISMIYLISLLVIRMLNVDKFNNYMVVMIIVFSLLSLMILWRLLNYKVSYISRYTLIVMLSSLTIAIFFAVLDAQLQSAGNNLTASIPFKFTLVDTFIIIPAVACLLQIIYQGYIWTRATYIIYKFNKNKGVRNEI</sequence>
<dbReference type="RefSeq" id="WP_078746861.1">
    <property type="nucleotide sequence ID" value="NZ_CP137850.1"/>
</dbReference>
<feature type="transmembrane region" description="Helical" evidence="1">
    <location>
        <begin position="367"/>
        <end position="386"/>
    </location>
</feature>
<feature type="transmembrane region" description="Helical" evidence="1">
    <location>
        <begin position="220"/>
        <end position="245"/>
    </location>
</feature>
<accession>A0A1T4KM45</accession>
<dbReference type="EMBL" id="FUXF01000003">
    <property type="protein sequence ID" value="SJZ43458.1"/>
    <property type="molecule type" value="Genomic_DNA"/>
</dbReference>
<keyword evidence="3" id="KW-1185">Reference proteome</keyword>